<dbReference type="PANTHER" id="PTHR32248:SF4">
    <property type="entry name" value="RNA POLYMERASE SIGMA-54 FACTOR"/>
    <property type="match status" value="1"/>
</dbReference>
<keyword evidence="7" id="KW-0238">DNA-binding</keyword>
<evidence type="ECO:0000313" key="11">
    <source>
        <dbReference type="EMBL" id="MBP1932614.1"/>
    </source>
</evidence>
<dbReference type="Pfam" id="PF04963">
    <property type="entry name" value="Sigma54_CBD"/>
    <property type="match status" value="1"/>
</dbReference>
<dbReference type="PIRSF" id="PIRSF000774">
    <property type="entry name" value="RpoN"/>
    <property type="match status" value="1"/>
</dbReference>
<dbReference type="PANTHER" id="PTHR32248">
    <property type="entry name" value="RNA POLYMERASE SIGMA-54 FACTOR"/>
    <property type="match status" value="1"/>
</dbReference>
<dbReference type="Gene3D" id="1.10.10.60">
    <property type="entry name" value="Homeodomain-like"/>
    <property type="match status" value="1"/>
</dbReference>
<dbReference type="InterPro" id="IPR000394">
    <property type="entry name" value="RNA_pol_sigma_54"/>
</dbReference>
<evidence type="ECO:0000313" key="12">
    <source>
        <dbReference type="Proteomes" id="UP001519343"/>
    </source>
</evidence>
<gene>
    <name evidence="11" type="ORF">J2Z37_002622</name>
</gene>
<feature type="domain" description="RNA polymerase sigma factor 54 core-binding" evidence="10">
    <location>
        <begin position="103"/>
        <end position="287"/>
    </location>
</feature>
<dbReference type="Gene3D" id="1.10.10.1330">
    <property type="entry name" value="RNA polymerase sigma-54 factor, core-binding domain"/>
    <property type="match status" value="1"/>
</dbReference>
<dbReference type="EMBL" id="JAGGKT010000007">
    <property type="protein sequence ID" value="MBP1932614.1"/>
    <property type="molecule type" value="Genomic_DNA"/>
</dbReference>
<sequence>MQIGYGLHQEQTMKLVMTPELRQAITILQLSALDLLEYLNGELNENPVIEPLDLEFNRQEKKQPEDPLSELQWKESIQDRGYEYPHTITRSGESESNTLDWIARNDISLEKHLLEQLSFLRNLPEIIRILSRFLIGNLDENGYLDIQLEETAKQFNVDPEWLEQALIVVQGLEPRGVGARNLKECLIIQLEYAGKKDSVAFTIVENYLHELAEGKVSKIAAEMQIKPREVQEAVDYIRTLNPRPGAFYHQQQARYIIPDVTVKKVNDHYVILVNESVTPRITISKQYEKMMHLDAETKKYVHNKMNSALWLIKSIEQRRTTIYKVTEAIVQAQIDFFEKGLTYLKPMTLKEIAETVGLHESTISRATNNKYVQTPRGLFELKYFFSSALTTSTGESASSESVKMKLKEFIEKEDRSKPLSDQKLSDMFQQMGITVSRRTVAKYREEINIPSSAKRKRY</sequence>
<keyword evidence="8" id="KW-0804">Transcription</keyword>
<evidence type="ECO:0000259" key="9">
    <source>
        <dbReference type="Pfam" id="PF04552"/>
    </source>
</evidence>
<keyword evidence="5" id="KW-0805">Transcription regulation</keyword>
<dbReference type="PROSITE" id="PS00718">
    <property type="entry name" value="SIGMA54_2"/>
    <property type="match status" value="1"/>
</dbReference>
<evidence type="ECO:0000256" key="2">
    <source>
        <dbReference type="ARBA" id="ARBA00022478"/>
    </source>
</evidence>
<evidence type="ECO:0000256" key="8">
    <source>
        <dbReference type="ARBA" id="ARBA00023163"/>
    </source>
</evidence>
<keyword evidence="4" id="KW-0548">Nucleotidyltransferase</keyword>
<dbReference type="InterPro" id="IPR007634">
    <property type="entry name" value="RNA_pol_sigma_54_DNA-bd"/>
</dbReference>
<dbReference type="Pfam" id="PF04552">
    <property type="entry name" value="Sigma54_DBD"/>
    <property type="match status" value="1"/>
</dbReference>
<name>A0ABS4GQS9_9BACL</name>
<organism evidence="11 12">
    <name type="scientific">Ammoniphilus resinae</name>
    <dbReference type="NCBI Taxonomy" id="861532"/>
    <lineage>
        <taxon>Bacteria</taxon>
        <taxon>Bacillati</taxon>
        <taxon>Bacillota</taxon>
        <taxon>Bacilli</taxon>
        <taxon>Bacillales</taxon>
        <taxon>Paenibacillaceae</taxon>
        <taxon>Aneurinibacillus group</taxon>
        <taxon>Ammoniphilus</taxon>
    </lineage>
</organism>
<evidence type="ECO:0000256" key="4">
    <source>
        <dbReference type="ARBA" id="ARBA00022695"/>
    </source>
</evidence>
<dbReference type="PROSITE" id="PS00717">
    <property type="entry name" value="SIGMA54_1"/>
    <property type="match status" value="1"/>
</dbReference>
<evidence type="ECO:0000256" key="3">
    <source>
        <dbReference type="ARBA" id="ARBA00022679"/>
    </source>
</evidence>
<reference evidence="11 12" key="1">
    <citation type="submission" date="2021-03" db="EMBL/GenBank/DDBJ databases">
        <title>Genomic Encyclopedia of Type Strains, Phase IV (KMG-IV): sequencing the most valuable type-strain genomes for metagenomic binning, comparative biology and taxonomic classification.</title>
        <authorList>
            <person name="Goeker M."/>
        </authorList>
    </citation>
    <scope>NUCLEOTIDE SEQUENCE [LARGE SCALE GENOMIC DNA]</scope>
    <source>
        <strain evidence="11 12">DSM 24738</strain>
    </source>
</reference>
<dbReference type="Pfam" id="PF00309">
    <property type="entry name" value="Sigma54_AID"/>
    <property type="match status" value="1"/>
</dbReference>
<evidence type="ECO:0000256" key="5">
    <source>
        <dbReference type="ARBA" id="ARBA00023015"/>
    </source>
</evidence>
<dbReference type="InterPro" id="IPR038709">
    <property type="entry name" value="RpoN_core-bd_sf"/>
</dbReference>
<evidence type="ECO:0000256" key="7">
    <source>
        <dbReference type="ARBA" id="ARBA00023125"/>
    </source>
</evidence>
<accession>A0ABS4GQS9</accession>
<dbReference type="PROSITE" id="PS50044">
    <property type="entry name" value="SIGMA54_3"/>
    <property type="match status" value="1"/>
</dbReference>
<dbReference type="InterPro" id="IPR007046">
    <property type="entry name" value="RNA_pol_sigma_54_core-bd"/>
</dbReference>
<proteinExistence type="inferred from homology"/>
<evidence type="ECO:0000256" key="6">
    <source>
        <dbReference type="ARBA" id="ARBA00023082"/>
    </source>
</evidence>
<evidence type="ECO:0000256" key="1">
    <source>
        <dbReference type="ARBA" id="ARBA00008798"/>
    </source>
</evidence>
<protein>
    <submittedName>
        <fullName evidence="11">RNA polymerase sigma-54 factor</fullName>
    </submittedName>
</protein>
<keyword evidence="6" id="KW-0731">Sigma factor</keyword>
<dbReference type="PRINTS" id="PR00045">
    <property type="entry name" value="SIGMA54FCT"/>
</dbReference>
<dbReference type="Proteomes" id="UP001519343">
    <property type="component" value="Unassembled WGS sequence"/>
</dbReference>
<keyword evidence="12" id="KW-1185">Reference proteome</keyword>
<keyword evidence="3" id="KW-0808">Transferase</keyword>
<dbReference type="NCBIfam" id="TIGR02395">
    <property type="entry name" value="rpoN_sigma"/>
    <property type="match status" value="1"/>
</dbReference>
<dbReference type="RefSeq" id="WP_209810655.1">
    <property type="nucleotide sequence ID" value="NZ_JAGGKT010000007.1"/>
</dbReference>
<keyword evidence="2" id="KW-0240">DNA-directed RNA polymerase</keyword>
<comment type="caution">
    <text evidence="11">The sequence shown here is derived from an EMBL/GenBank/DDBJ whole genome shotgun (WGS) entry which is preliminary data.</text>
</comment>
<evidence type="ECO:0000259" key="10">
    <source>
        <dbReference type="Pfam" id="PF04963"/>
    </source>
</evidence>
<feature type="domain" description="RNA polymerase sigma factor 54 DNA-binding" evidence="9">
    <location>
        <begin position="299"/>
        <end position="457"/>
    </location>
</feature>
<comment type="similarity">
    <text evidence="1">Belongs to the sigma-54 factor family.</text>
</comment>